<dbReference type="EC" id="1.1.3.15" evidence="9"/>
<feature type="binding site" evidence="7">
    <location>
        <position position="262"/>
    </location>
    <ligand>
        <name>glyoxylate</name>
        <dbReference type="ChEBI" id="CHEBI:36655"/>
    </ligand>
</feature>
<gene>
    <name evidence="9" type="ORF">Lsai_2673</name>
</gene>
<dbReference type="EMBL" id="LNYV01000036">
    <property type="protein sequence ID" value="KTD55081.1"/>
    <property type="molecule type" value="Genomic_DNA"/>
</dbReference>
<evidence type="ECO:0000313" key="10">
    <source>
        <dbReference type="Proteomes" id="UP000054621"/>
    </source>
</evidence>
<feature type="binding site" evidence="7">
    <location>
        <begin position="316"/>
        <end position="317"/>
    </location>
    <ligand>
        <name>FMN</name>
        <dbReference type="ChEBI" id="CHEBI:58210"/>
    </ligand>
</feature>
<accession>A0A0W0YDP5</accession>
<dbReference type="CDD" id="cd02809">
    <property type="entry name" value="alpha_hydroxyacid_oxid_FMN"/>
    <property type="match status" value="1"/>
</dbReference>
<dbReference type="Gene3D" id="3.20.20.70">
    <property type="entry name" value="Aldolase class I"/>
    <property type="match status" value="1"/>
</dbReference>
<dbReference type="AlphaFoldDB" id="A0A0W0YDP5"/>
<comment type="similarity">
    <text evidence="5">Belongs to the FMN-dependent alpha-hydroxy acid dehydrogenase family.</text>
</comment>
<dbReference type="InterPro" id="IPR012133">
    <property type="entry name" value="Alpha-hydoxy_acid_DH_FMN"/>
</dbReference>
<evidence type="ECO:0000256" key="6">
    <source>
        <dbReference type="PIRSR" id="PIRSR000138-1"/>
    </source>
</evidence>
<dbReference type="Pfam" id="PF01070">
    <property type="entry name" value="FMN_dh"/>
    <property type="match status" value="1"/>
</dbReference>
<dbReference type="PANTHER" id="PTHR10578">
    <property type="entry name" value="S -2-HYDROXY-ACID OXIDASE-RELATED"/>
    <property type="match status" value="1"/>
</dbReference>
<dbReference type="PANTHER" id="PTHR10578:SF107">
    <property type="entry name" value="2-HYDROXYACID OXIDASE 1"/>
    <property type="match status" value="1"/>
</dbReference>
<dbReference type="eggNOG" id="COG1304">
    <property type="taxonomic scope" value="Bacteria"/>
</dbReference>
<evidence type="ECO:0000256" key="5">
    <source>
        <dbReference type="ARBA" id="ARBA00024042"/>
    </source>
</evidence>
<evidence type="ECO:0000256" key="1">
    <source>
        <dbReference type="ARBA" id="ARBA00001917"/>
    </source>
</evidence>
<name>A0A0W0YDP5_9GAMM</name>
<dbReference type="PIRSF" id="PIRSF000138">
    <property type="entry name" value="Al-hdrx_acd_dh"/>
    <property type="match status" value="1"/>
</dbReference>
<dbReference type="PROSITE" id="PS51349">
    <property type="entry name" value="FMN_HYDROXY_ACID_DH_2"/>
    <property type="match status" value="1"/>
</dbReference>
<evidence type="ECO:0000256" key="3">
    <source>
        <dbReference type="ARBA" id="ARBA00022643"/>
    </source>
</evidence>
<dbReference type="Proteomes" id="UP000054621">
    <property type="component" value="Unassembled WGS sequence"/>
</dbReference>
<keyword evidence="4 9" id="KW-0560">Oxidoreductase</keyword>
<organism evidence="9 10">
    <name type="scientific">Legionella sainthelensi</name>
    <dbReference type="NCBI Taxonomy" id="28087"/>
    <lineage>
        <taxon>Bacteria</taxon>
        <taxon>Pseudomonadati</taxon>
        <taxon>Pseudomonadota</taxon>
        <taxon>Gammaproteobacteria</taxon>
        <taxon>Legionellales</taxon>
        <taxon>Legionellaceae</taxon>
        <taxon>Legionella</taxon>
    </lineage>
</organism>
<keyword evidence="3 7" id="KW-0288">FMN</keyword>
<keyword evidence="2 7" id="KW-0285">Flavoprotein</keyword>
<evidence type="ECO:0000256" key="7">
    <source>
        <dbReference type="PIRSR" id="PIRSR000138-2"/>
    </source>
</evidence>
<sequence length="367" mass="40791">MPLLESTQPITSITMNPVTLSDYRLLAKQKLPKKIFDFIDAGACDEITKRNNRKAFDNISLRPLCLRDVSTVELSTEILNEKLSYPLLIAPTAFHQLVDQEGEVSTAKAAKSCGIPMIVSSMSNVALEDIATYSKNERLWLQIYIFKNRSLTRELIERAEKANYKALLITVGAPITGKRDRDVRNQFVLPNHLTTGNFKSTVSHQVLYNFTAHELDPSVTWNDIEWVQSLTKLPIILKGILNPLDADRACQLNVSGLVVSNHGGRQLDTAQATITVLPDIVKAVAGRTLVLMDGGIQRGTDMFKALALGADALLLGRAVLWALAVDGEKGVQSMLNLLREEFEAVMKLTGCRTLQEMRDLNQYICMH</sequence>
<feature type="binding site" evidence="7">
    <location>
        <position position="170"/>
    </location>
    <ligand>
        <name>FMN</name>
        <dbReference type="ChEBI" id="CHEBI:58210"/>
    </ligand>
</feature>
<dbReference type="GO" id="GO:0010181">
    <property type="term" value="F:FMN binding"/>
    <property type="evidence" value="ECO:0007669"/>
    <property type="project" value="InterPro"/>
</dbReference>
<feature type="binding site" evidence="7">
    <location>
        <position position="265"/>
    </location>
    <ligand>
        <name>glyoxylate</name>
        <dbReference type="ChEBI" id="CHEBI:36655"/>
    </ligand>
</feature>
<evidence type="ECO:0000256" key="4">
    <source>
        <dbReference type="ARBA" id="ARBA00023002"/>
    </source>
</evidence>
<feature type="binding site" evidence="7">
    <location>
        <position position="144"/>
    </location>
    <ligand>
        <name>glyoxylate</name>
        <dbReference type="ChEBI" id="CHEBI:36655"/>
    </ligand>
</feature>
<reference evidence="9 10" key="1">
    <citation type="submission" date="2015-11" db="EMBL/GenBank/DDBJ databases">
        <title>Genomic analysis of 38 Legionella species identifies large and diverse effector repertoires.</title>
        <authorList>
            <person name="Burstein D."/>
            <person name="Amaro F."/>
            <person name="Zusman T."/>
            <person name="Lifshitz Z."/>
            <person name="Cohen O."/>
            <person name="Gilbert J.A."/>
            <person name="Pupko T."/>
            <person name="Shuman H.A."/>
            <person name="Segal G."/>
        </authorList>
    </citation>
    <scope>NUCLEOTIDE SEQUENCE [LARGE SCALE GENOMIC DNA]</scope>
    <source>
        <strain evidence="9 10">Mt.St.Helens-4</strain>
    </source>
</reference>
<feature type="active site" description="Proton acceptor" evidence="6">
    <location>
        <position position="262"/>
    </location>
</feature>
<proteinExistence type="inferred from homology"/>
<protein>
    <submittedName>
        <fullName evidence="9">FMN-dependent dehydrogenase</fullName>
        <ecNumber evidence="9">1.1.3.15</ecNumber>
    </submittedName>
</protein>
<feature type="binding site" evidence="7">
    <location>
        <position position="260"/>
    </location>
    <ligand>
        <name>glyoxylate</name>
        <dbReference type="ChEBI" id="CHEBI:36655"/>
    </ligand>
</feature>
<dbReference type="SUPFAM" id="SSF51395">
    <property type="entry name" value="FMN-linked oxidoreductases"/>
    <property type="match status" value="1"/>
</dbReference>
<dbReference type="FunFam" id="3.20.20.70:FF:000029">
    <property type="entry name" value="L-lactate dehydrogenase"/>
    <property type="match status" value="1"/>
</dbReference>
<dbReference type="GO" id="GO:0003973">
    <property type="term" value="F:(S)-2-hydroxy-acid oxidase activity"/>
    <property type="evidence" value="ECO:0007669"/>
    <property type="project" value="UniProtKB-EC"/>
</dbReference>
<feature type="binding site" evidence="7">
    <location>
        <position position="179"/>
    </location>
    <ligand>
        <name>glyoxylate</name>
        <dbReference type="ChEBI" id="CHEBI:36655"/>
    </ligand>
</feature>
<dbReference type="InterPro" id="IPR000262">
    <property type="entry name" value="FMN-dep_DH"/>
</dbReference>
<feature type="binding site" evidence="7">
    <location>
        <position position="120"/>
    </location>
    <ligand>
        <name>FMN</name>
        <dbReference type="ChEBI" id="CHEBI:58210"/>
    </ligand>
</feature>
<feature type="binding site" evidence="7">
    <location>
        <position position="238"/>
    </location>
    <ligand>
        <name>FMN</name>
        <dbReference type="ChEBI" id="CHEBI:58210"/>
    </ligand>
</feature>
<dbReference type="PROSITE" id="PS00557">
    <property type="entry name" value="FMN_HYDROXY_ACID_DH_1"/>
    <property type="match status" value="1"/>
</dbReference>
<evidence type="ECO:0000313" key="9">
    <source>
        <dbReference type="EMBL" id="KTD55081.1"/>
    </source>
</evidence>
<dbReference type="PATRIC" id="fig|28087.4.peg.2872"/>
<comment type="cofactor">
    <cofactor evidence="1">
        <name>FMN</name>
        <dbReference type="ChEBI" id="CHEBI:58210"/>
    </cofactor>
</comment>
<dbReference type="InterPro" id="IPR008259">
    <property type="entry name" value="FMN_hydac_DH_AS"/>
</dbReference>
<dbReference type="InterPro" id="IPR037396">
    <property type="entry name" value="FMN_HAD"/>
</dbReference>
<feature type="domain" description="FMN hydroxy acid dehydrogenase" evidence="8">
    <location>
        <begin position="12"/>
        <end position="367"/>
    </location>
</feature>
<comment type="caution">
    <text evidence="9">The sequence shown here is derived from an EMBL/GenBank/DDBJ whole genome shotgun (WGS) entry which is preliminary data.</text>
</comment>
<evidence type="ECO:0000259" key="8">
    <source>
        <dbReference type="PROSITE" id="PS51349"/>
    </source>
</evidence>
<dbReference type="InterPro" id="IPR013785">
    <property type="entry name" value="Aldolase_TIM"/>
</dbReference>
<dbReference type="STRING" id="28087.Lsai_2673"/>
<feature type="binding site" evidence="7">
    <location>
        <position position="142"/>
    </location>
    <ligand>
        <name>FMN</name>
        <dbReference type="ChEBI" id="CHEBI:58210"/>
    </ligand>
</feature>
<evidence type="ECO:0000256" key="2">
    <source>
        <dbReference type="ARBA" id="ARBA00022630"/>
    </source>
</evidence>
<feature type="binding site" evidence="7">
    <location>
        <begin position="91"/>
        <end position="93"/>
    </location>
    <ligand>
        <name>FMN</name>
        <dbReference type="ChEBI" id="CHEBI:58210"/>
    </ligand>
</feature>